<feature type="transmembrane region" description="Helical" evidence="1">
    <location>
        <begin position="36"/>
        <end position="58"/>
    </location>
</feature>
<dbReference type="AlphaFoldDB" id="A0A7L7L990"/>
<name>A0A7L7L990_9BACT</name>
<proteinExistence type="predicted"/>
<reference evidence="2 3" key="1">
    <citation type="submission" date="2020-08" db="EMBL/GenBank/DDBJ databases">
        <title>Adhaeribacter dokdonensis sp. nov., isolated from the rhizosphere of Elymus tsukushiensis, a plant native to the Dokdo Islands, Republic of Korea.</title>
        <authorList>
            <person name="Ghim S.Y."/>
        </authorList>
    </citation>
    <scope>NUCLEOTIDE SEQUENCE [LARGE SCALE GENOMIC DNA]</scope>
    <source>
        <strain evidence="2 3">KUDC8001</strain>
    </source>
</reference>
<keyword evidence="3" id="KW-1185">Reference proteome</keyword>
<gene>
    <name evidence="2" type="ORF">HUW48_15695</name>
</gene>
<keyword evidence="1" id="KW-0812">Transmembrane</keyword>
<evidence type="ECO:0000256" key="1">
    <source>
        <dbReference type="SAM" id="Phobius"/>
    </source>
</evidence>
<sequence length="166" mass="19269">MKPTIYNYKTVNYFSGTTGFMTVVLLIFGICLIPTYYFLFGVSTLFLLLIVFTTHYGLEINVRDKTFKQYLWILGYKHSRIQSYDLIEYAFIQSSKVSRTLYSTATSTTFTSRVYNGYLKFSEENKIHLIQALEKESVLNKLHFLARDLKIEIVDFTDADSVSIVP</sequence>
<organism evidence="2 3">
    <name type="scientific">Adhaeribacter radiodurans</name>
    <dbReference type="NCBI Taxonomy" id="2745197"/>
    <lineage>
        <taxon>Bacteria</taxon>
        <taxon>Pseudomonadati</taxon>
        <taxon>Bacteroidota</taxon>
        <taxon>Cytophagia</taxon>
        <taxon>Cytophagales</taxon>
        <taxon>Hymenobacteraceae</taxon>
        <taxon>Adhaeribacter</taxon>
    </lineage>
</organism>
<dbReference type="EMBL" id="CP055153">
    <property type="protein sequence ID" value="QMU29390.1"/>
    <property type="molecule type" value="Genomic_DNA"/>
</dbReference>
<evidence type="ECO:0000313" key="2">
    <source>
        <dbReference type="EMBL" id="QMU29390.1"/>
    </source>
</evidence>
<keyword evidence="1" id="KW-0472">Membrane</keyword>
<dbReference type="RefSeq" id="WP_182411849.1">
    <property type="nucleotide sequence ID" value="NZ_CP055153.1"/>
</dbReference>
<dbReference type="Proteomes" id="UP000514509">
    <property type="component" value="Chromosome"/>
</dbReference>
<dbReference type="KEGG" id="add:HUW48_15695"/>
<accession>A0A7L7L990</accession>
<evidence type="ECO:0000313" key="3">
    <source>
        <dbReference type="Proteomes" id="UP000514509"/>
    </source>
</evidence>
<protein>
    <submittedName>
        <fullName evidence="2">Uncharacterized protein</fullName>
    </submittedName>
</protein>
<keyword evidence="1" id="KW-1133">Transmembrane helix</keyword>
<feature type="transmembrane region" description="Helical" evidence="1">
    <location>
        <begin position="12"/>
        <end position="30"/>
    </location>
</feature>